<proteinExistence type="predicted"/>
<accession>A0A8H7SHJ9</accession>
<comment type="caution">
    <text evidence="1">The sequence shown here is derived from an EMBL/GenBank/DDBJ whole genome shotgun (WGS) entry which is preliminary data.</text>
</comment>
<evidence type="ECO:0000313" key="1">
    <source>
        <dbReference type="EMBL" id="KAG2229900.1"/>
    </source>
</evidence>
<dbReference type="AlphaFoldDB" id="A0A8H7SHJ9"/>
<reference evidence="1" key="1">
    <citation type="submission" date="2021-01" db="EMBL/GenBank/DDBJ databases">
        <title>Metabolic potential, ecology and presence of endohyphal bacteria is reflected in genomic diversity of Mucoromycotina.</title>
        <authorList>
            <person name="Muszewska A."/>
            <person name="Okrasinska A."/>
            <person name="Steczkiewicz K."/>
            <person name="Drgas O."/>
            <person name="Orlowska M."/>
            <person name="Perlinska-Lenart U."/>
            <person name="Aleksandrzak-Piekarczyk T."/>
            <person name="Szatraj K."/>
            <person name="Zielenkiewicz U."/>
            <person name="Pilsyk S."/>
            <person name="Malc E."/>
            <person name="Mieczkowski P."/>
            <person name="Kruszewska J.S."/>
            <person name="Biernat P."/>
            <person name="Pawlowska J."/>
        </authorList>
    </citation>
    <scope>NUCLEOTIDE SEQUENCE</scope>
    <source>
        <strain evidence="1">WA0000018081</strain>
    </source>
</reference>
<organism evidence="1 2">
    <name type="scientific">Thamnidium elegans</name>
    <dbReference type="NCBI Taxonomy" id="101142"/>
    <lineage>
        <taxon>Eukaryota</taxon>
        <taxon>Fungi</taxon>
        <taxon>Fungi incertae sedis</taxon>
        <taxon>Mucoromycota</taxon>
        <taxon>Mucoromycotina</taxon>
        <taxon>Mucoromycetes</taxon>
        <taxon>Mucorales</taxon>
        <taxon>Mucorineae</taxon>
        <taxon>Mucoraceae</taxon>
        <taxon>Thamnidium</taxon>
    </lineage>
</organism>
<gene>
    <name evidence="1" type="ORF">INT48_008275</name>
</gene>
<keyword evidence="2" id="KW-1185">Reference proteome</keyword>
<protein>
    <submittedName>
        <fullName evidence="1">Uncharacterized protein</fullName>
    </submittedName>
</protein>
<name>A0A8H7SHJ9_9FUNG</name>
<dbReference type="EMBL" id="JAEPRE010000235">
    <property type="protein sequence ID" value="KAG2229900.1"/>
    <property type="molecule type" value="Genomic_DNA"/>
</dbReference>
<evidence type="ECO:0000313" key="2">
    <source>
        <dbReference type="Proteomes" id="UP000613177"/>
    </source>
</evidence>
<sequence>MKLHSYKPWGFYSLDAFTKRFTPVIPISYHGHVSQKNEDITVHHFASRLLSIASSNKIITKEMMVDLWLFMVQIPLFTKVSRTNNLQSINFKELNVLLKQSSKYVYFGYLVGISAYIEERAEQKSQFISNMYGQTATKDIALNIGKGGLFGDIKKTNGALMKEMKKALM</sequence>
<dbReference type="Proteomes" id="UP000613177">
    <property type="component" value="Unassembled WGS sequence"/>
</dbReference>